<feature type="transmembrane region" description="Helical" evidence="1">
    <location>
        <begin position="88"/>
        <end position="105"/>
    </location>
</feature>
<evidence type="ECO:0000256" key="1">
    <source>
        <dbReference type="SAM" id="Phobius"/>
    </source>
</evidence>
<dbReference type="RefSeq" id="WP_133364379.1">
    <property type="nucleotide sequence ID" value="NZ_CP037940.1"/>
</dbReference>
<keyword evidence="1" id="KW-1133">Transmembrane helix</keyword>
<keyword evidence="3" id="KW-1185">Reference proteome</keyword>
<evidence type="ECO:0000313" key="3">
    <source>
        <dbReference type="Proteomes" id="UP000292886"/>
    </source>
</evidence>
<proteinExistence type="predicted"/>
<keyword evidence="1" id="KW-0812">Transmembrane</keyword>
<organism evidence="2 3">
    <name type="scientific">Periweissella cryptocerci</name>
    <dbReference type="NCBI Taxonomy" id="2506420"/>
    <lineage>
        <taxon>Bacteria</taxon>
        <taxon>Bacillati</taxon>
        <taxon>Bacillota</taxon>
        <taxon>Bacilli</taxon>
        <taxon>Lactobacillales</taxon>
        <taxon>Lactobacillaceae</taxon>
        <taxon>Periweissella</taxon>
    </lineage>
</organism>
<accession>A0A4P6YWR4</accession>
<protein>
    <submittedName>
        <fullName evidence="2">Uncharacterized protein</fullName>
    </submittedName>
</protein>
<dbReference type="EMBL" id="CP037940">
    <property type="protein sequence ID" value="QBO37302.1"/>
    <property type="molecule type" value="Genomic_DNA"/>
</dbReference>
<reference evidence="3" key="1">
    <citation type="submission" date="2019-03" db="EMBL/GenBank/DDBJ databases">
        <title>Weissella sp. 26KH-42 Genome sequencing.</title>
        <authorList>
            <person name="Heo J."/>
            <person name="Kim S.-J."/>
            <person name="Kim J.-S."/>
            <person name="Hong S.-B."/>
            <person name="Kwon S.-W."/>
        </authorList>
    </citation>
    <scope>NUCLEOTIDE SEQUENCE [LARGE SCALE GENOMIC DNA]</scope>
    <source>
        <strain evidence="3">26KH-42</strain>
    </source>
</reference>
<sequence length="132" mass="14833">MPKLIKRLRLEFIVVAIIFGAIIPKVCNVAGMSAATKQIWILVVLNFIVATVIGFWAKKVHAPWLVITFMPILFALSNFIFHINNHQYAYYLALTYLALSAFGRFSGTRVEVDTDDDNIPDLVEGGFKSNID</sequence>
<feature type="transmembrane region" description="Helical" evidence="1">
    <location>
        <begin position="64"/>
        <end position="82"/>
    </location>
</feature>
<feature type="transmembrane region" description="Helical" evidence="1">
    <location>
        <begin position="12"/>
        <end position="33"/>
    </location>
</feature>
<gene>
    <name evidence="2" type="ORF">EQG49_12940</name>
</gene>
<keyword evidence="1" id="KW-0472">Membrane</keyword>
<feature type="transmembrane region" description="Helical" evidence="1">
    <location>
        <begin position="39"/>
        <end position="57"/>
    </location>
</feature>
<name>A0A4P6YWR4_9LACO</name>
<dbReference type="Proteomes" id="UP000292886">
    <property type="component" value="Chromosome"/>
</dbReference>
<evidence type="ECO:0000313" key="2">
    <source>
        <dbReference type="EMBL" id="QBO37302.1"/>
    </source>
</evidence>
<dbReference type="KEGG" id="wei:EQG49_12940"/>
<dbReference type="AlphaFoldDB" id="A0A4P6YWR4"/>